<proteinExistence type="predicted"/>
<dbReference type="Proteomes" id="UP000315003">
    <property type="component" value="Chromosome"/>
</dbReference>
<keyword evidence="1" id="KW-0805">Transcription regulation</keyword>
<dbReference type="SUPFAM" id="SSF46689">
    <property type="entry name" value="Homeodomain-like"/>
    <property type="match status" value="2"/>
</dbReference>
<dbReference type="EMBL" id="CP036272">
    <property type="protein sequence ID" value="QDT60567.1"/>
    <property type="molecule type" value="Genomic_DNA"/>
</dbReference>
<keyword evidence="3" id="KW-0804">Transcription</keyword>
<protein>
    <submittedName>
        <fullName evidence="5">Melibiose operon regulatory protein</fullName>
    </submittedName>
</protein>
<dbReference type="PANTHER" id="PTHR46796">
    <property type="entry name" value="HTH-TYPE TRANSCRIPTIONAL ACTIVATOR RHAS-RELATED"/>
    <property type="match status" value="1"/>
</dbReference>
<evidence type="ECO:0000256" key="3">
    <source>
        <dbReference type="ARBA" id="ARBA00023163"/>
    </source>
</evidence>
<evidence type="ECO:0000256" key="1">
    <source>
        <dbReference type="ARBA" id="ARBA00023015"/>
    </source>
</evidence>
<sequence>MNSDFLSYSAWAKNADFTKQAQSVEIPEIAETDISCCRVRLTEMFSDPPTPDLHIQMLVGGATRGNIDVGHGRFDLGHSLNSFGVAPAHQYADIRGDGDCEFLIVSCPWQLIQSWFLESDVGEHDCFGRVHSQVNIDPLVESLVKNVWRQAIGHSPNGRLFVESAMQSLVMRLLELGECLPKSTNPFKSGLSTDALARVIDLVQSSFAEDLSIGMLANAAGSSKFYFSRQFAISLGVSPWEYLTRVRIERAKAMLSGAPTLSIANVALNCGFSDQSHMGRHFKRIVGTTPQKWRRK</sequence>
<dbReference type="InterPro" id="IPR018060">
    <property type="entry name" value="HTH_AraC"/>
</dbReference>
<keyword evidence="6" id="KW-1185">Reference proteome</keyword>
<evidence type="ECO:0000313" key="6">
    <source>
        <dbReference type="Proteomes" id="UP000315003"/>
    </source>
</evidence>
<dbReference type="AlphaFoldDB" id="A0A517SWQ6"/>
<evidence type="ECO:0000256" key="2">
    <source>
        <dbReference type="ARBA" id="ARBA00023125"/>
    </source>
</evidence>
<dbReference type="GO" id="GO:0043565">
    <property type="term" value="F:sequence-specific DNA binding"/>
    <property type="evidence" value="ECO:0007669"/>
    <property type="project" value="InterPro"/>
</dbReference>
<feature type="domain" description="HTH araC/xylS-type" evidence="4">
    <location>
        <begin position="197"/>
        <end position="296"/>
    </location>
</feature>
<dbReference type="PROSITE" id="PS01124">
    <property type="entry name" value="HTH_ARAC_FAMILY_2"/>
    <property type="match status" value="1"/>
</dbReference>
<dbReference type="Gene3D" id="1.10.10.60">
    <property type="entry name" value="Homeodomain-like"/>
    <property type="match status" value="2"/>
</dbReference>
<dbReference type="InterPro" id="IPR009057">
    <property type="entry name" value="Homeodomain-like_sf"/>
</dbReference>
<evidence type="ECO:0000259" key="4">
    <source>
        <dbReference type="PROSITE" id="PS01124"/>
    </source>
</evidence>
<name>A0A517SWQ6_9BACT</name>
<gene>
    <name evidence="5" type="primary">melR</name>
    <name evidence="5" type="ORF">SV7mr_30910</name>
</gene>
<dbReference type="GO" id="GO:0003700">
    <property type="term" value="F:DNA-binding transcription factor activity"/>
    <property type="evidence" value="ECO:0007669"/>
    <property type="project" value="InterPro"/>
</dbReference>
<accession>A0A517SWQ6</accession>
<organism evidence="5 6">
    <name type="scientific">Stieleria bergensis</name>
    <dbReference type="NCBI Taxonomy" id="2528025"/>
    <lineage>
        <taxon>Bacteria</taxon>
        <taxon>Pseudomonadati</taxon>
        <taxon>Planctomycetota</taxon>
        <taxon>Planctomycetia</taxon>
        <taxon>Pirellulales</taxon>
        <taxon>Pirellulaceae</taxon>
        <taxon>Stieleria</taxon>
    </lineage>
</organism>
<reference evidence="5 6" key="1">
    <citation type="submission" date="2019-02" db="EMBL/GenBank/DDBJ databases">
        <title>Deep-cultivation of Planctomycetes and their phenomic and genomic characterization uncovers novel biology.</title>
        <authorList>
            <person name="Wiegand S."/>
            <person name="Jogler M."/>
            <person name="Boedeker C."/>
            <person name="Pinto D."/>
            <person name="Vollmers J."/>
            <person name="Rivas-Marin E."/>
            <person name="Kohn T."/>
            <person name="Peeters S.H."/>
            <person name="Heuer A."/>
            <person name="Rast P."/>
            <person name="Oberbeckmann S."/>
            <person name="Bunk B."/>
            <person name="Jeske O."/>
            <person name="Meyerdierks A."/>
            <person name="Storesund J.E."/>
            <person name="Kallscheuer N."/>
            <person name="Luecker S."/>
            <person name="Lage O.M."/>
            <person name="Pohl T."/>
            <person name="Merkel B.J."/>
            <person name="Hornburger P."/>
            <person name="Mueller R.-W."/>
            <person name="Bruemmer F."/>
            <person name="Labrenz M."/>
            <person name="Spormann A.M."/>
            <person name="Op den Camp H."/>
            <person name="Overmann J."/>
            <person name="Amann R."/>
            <person name="Jetten M.S.M."/>
            <person name="Mascher T."/>
            <person name="Medema M.H."/>
            <person name="Devos D.P."/>
            <person name="Kaster A.-K."/>
            <person name="Ovreas L."/>
            <person name="Rohde M."/>
            <person name="Galperin M.Y."/>
            <person name="Jogler C."/>
        </authorList>
    </citation>
    <scope>NUCLEOTIDE SEQUENCE [LARGE SCALE GENOMIC DNA]</scope>
    <source>
        <strain evidence="5 6">SV_7m_r</strain>
    </source>
</reference>
<keyword evidence="2" id="KW-0238">DNA-binding</keyword>
<dbReference type="InterPro" id="IPR050204">
    <property type="entry name" value="AraC_XylS_family_regulators"/>
</dbReference>
<evidence type="ECO:0000313" key="5">
    <source>
        <dbReference type="EMBL" id="QDT60567.1"/>
    </source>
</evidence>
<dbReference type="SMART" id="SM00342">
    <property type="entry name" value="HTH_ARAC"/>
    <property type="match status" value="1"/>
</dbReference>
<dbReference type="Pfam" id="PF12833">
    <property type="entry name" value="HTH_18"/>
    <property type="match status" value="1"/>
</dbReference>